<keyword evidence="1" id="KW-0812">Transmembrane</keyword>
<dbReference type="Pfam" id="PF03929">
    <property type="entry name" value="PepSY_TM"/>
    <property type="match status" value="1"/>
</dbReference>
<dbReference type="PANTHER" id="PTHR34219:SF6">
    <property type="entry name" value="BLR3280 PROTEIN"/>
    <property type="match status" value="1"/>
</dbReference>
<organism evidence="2 3">
    <name type="scientific">Diaphorobacter ruginosibacter</name>
    <dbReference type="NCBI Taxonomy" id="1715720"/>
    <lineage>
        <taxon>Bacteria</taxon>
        <taxon>Pseudomonadati</taxon>
        <taxon>Pseudomonadota</taxon>
        <taxon>Betaproteobacteria</taxon>
        <taxon>Burkholderiales</taxon>
        <taxon>Comamonadaceae</taxon>
        <taxon>Diaphorobacter</taxon>
    </lineage>
</organism>
<dbReference type="AlphaFoldDB" id="A0A7G9RPQ1"/>
<gene>
    <name evidence="2" type="ORF">H9K76_01350</name>
</gene>
<protein>
    <submittedName>
        <fullName evidence="2">PepSY domain-containing protein</fullName>
    </submittedName>
</protein>
<evidence type="ECO:0000256" key="1">
    <source>
        <dbReference type="SAM" id="Phobius"/>
    </source>
</evidence>
<reference evidence="2 3" key="1">
    <citation type="submission" date="2020-08" db="EMBL/GenBank/DDBJ databases">
        <title>Genome sequence of Diaphorobacter ruginosibacter DSM 27467T.</title>
        <authorList>
            <person name="Hyun D.-W."/>
            <person name="Bae J.-W."/>
        </authorList>
    </citation>
    <scope>NUCLEOTIDE SEQUENCE [LARGE SCALE GENOMIC DNA]</scope>
    <source>
        <strain evidence="2 3">DSM 27467</strain>
    </source>
</reference>
<name>A0A7G9RPQ1_9BURK</name>
<feature type="transmembrane region" description="Helical" evidence="1">
    <location>
        <begin position="258"/>
        <end position="279"/>
    </location>
</feature>
<evidence type="ECO:0000313" key="2">
    <source>
        <dbReference type="EMBL" id="QNN57576.1"/>
    </source>
</evidence>
<keyword evidence="1" id="KW-0472">Membrane</keyword>
<dbReference type="PANTHER" id="PTHR34219">
    <property type="entry name" value="IRON-REGULATED INNER MEMBRANE PROTEIN-RELATED"/>
    <property type="match status" value="1"/>
</dbReference>
<keyword evidence="3" id="KW-1185">Reference proteome</keyword>
<proteinExistence type="predicted"/>
<dbReference type="RefSeq" id="WP_187597824.1">
    <property type="nucleotide sequence ID" value="NZ_CP060714.1"/>
</dbReference>
<feature type="transmembrane region" description="Helical" evidence="1">
    <location>
        <begin position="472"/>
        <end position="493"/>
    </location>
</feature>
<feature type="transmembrane region" description="Helical" evidence="1">
    <location>
        <begin position="17"/>
        <end position="39"/>
    </location>
</feature>
<sequence length="523" mass="57515">MVSVAHAKRLVFLVHRWTGVAACVLMALWVVSGAVMLFVGYPKLLPAQRLGALPPLAAARCCLPVEAALLHSRAPEAVQQITLTSVAGHPRYRLKEGDGTLRMVDAVTGAVLPRADEAAGLRSAHAFLPGSEGTVQGWTQDDRWTHSGQLDPHRPLIQVQMQDPAANLLYISSATGEVVMAVPRMQRYWNYVGAWLHWVYAFRDGARDPVWSWIVIGLSAVGTLSALAGALVGIWRWRFAGRYKSGSRTPYREFQMRWHHITGLVFGTVMILWIFSGLMSMNPLGIFSPAGARPDLRAYQQGSPGTTRPALGAHDALTMLQAAGFDTREIDWKVLGGQPYLLASDGTGATRVLVSASDGLIQLREELEPAALERAARTLLPFDLRSATWMQSFDAYYYRRDEASMYGSASRGLPVLRVQFGDPGATMAYISPASGDVVLSVDRAQRTGRWLFNFLHSWDLSWMLRNAWPRQLVLVLLSMGAFALAATGVILGYRRLVLSVGRRVRTRNQRSATAEKGVAHSRG</sequence>
<dbReference type="KEGG" id="drg:H9K76_01350"/>
<dbReference type="EMBL" id="CP060714">
    <property type="protein sequence ID" value="QNN57576.1"/>
    <property type="molecule type" value="Genomic_DNA"/>
</dbReference>
<dbReference type="Proteomes" id="UP000515811">
    <property type="component" value="Chromosome"/>
</dbReference>
<feature type="transmembrane region" description="Helical" evidence="1">
    <location>
        <begin position="211"/>
        <end position="237"/>
    </location>
</feature>
<keyword evidence="1" id="KW-1133">Transmembrane helix</keyword>
<dbReference type="InterPro" id="IPR005625">
    <property type="entry name" value="PepSY-ass_TM"/>
</dbReference>
<evidence type="ECO:0000313" key="3">
    <source>
        <dbReference type="Proteomes" id="UP000515811"/>
    </source>
</evidence>
<accession>A0A7G9RPQ1</accession>